<reference evidence="1" key="1">
    <citation type="submission" date="2024-07" db="EMBL/GenBank/DDBJ databases">
        <authorList>
            <person name="Biller S.J."/>
        </authorList>
    </citation>
    <scope>NUCLEOTIDE SEQUENCE</scope>
    <source>
        <strain evidence="1">WC2416</strain>
    </source>
</reference>
<accession>A0AB39W9B1</accession>
<evidence type="ECO:0008006" key="2">
    <source>
        <dbReference type="Google" id="ProtNLM"/>
    </source>
</evidence>
<protein>
    <recommendedName>
        <fullName evidence="2">RiboL-PSP-HEPN domain-containing protein</fullName>
    </recommendedName>
</protein>
<evidence type="ECO:0000313" key="1">
    <source>
        <dbReference type="EMBL" id="XDU98500.1"/>
    </source>
</evidence>
<name>A0AB39W9B1_9FLAO</name>
<proteinExistence type="predicted"/>
<organism evidence="1">
    <name type="scientific">Flavobacterium sp. WC2416</name>
    <dbReference type="NCBI Taxonomy" id="3234141"/>
    <lineage>
        <taxon>Bacteria</taxon>
        <taxon>Pseudomonadati</taxon>
        <taxon>Bacteroidota</taxon>
        <taxon>Flavobacteriia</taxon>
        <taxon>Flavobacteriales</taxon>
        <taxon>Flavobacteriaceae</taxon>
        <taxon>Flavobacterium</taxon>
    </lineage>
</organism>
<dbReference type="EMBL" id="CP165626">
    <property type="protein sequence ID" value="XDU98500.1"/>
    <property type="molecule type" value="Genomic_DNA"/>
</dbReference>
<dbReference type="AlphaFoldDB" id="A0AB39W9B1"/>
<gene>
    <name evidence="1" type="ORF">AB3G39_15220</name>
</gene>
<dbReference type="RefSeq" id="WP_367757476.1">
    <property type="nucleotide sequence ID" value="NZ_CP165626.1"/>
</dbReference>
<sequence>MGKELWKTGPKELLKHGLEHLSLDTEFDYRMSMILIDNSVELMMKTYLGLPKRITKIEGVTRKVYEEATSNFPNLVDAIEKFAENKLIGIELGEIEWFHKLRNQLYHDGNGITVEKEKVIAYSSIAKILFENLFDEKIELNGKKYGIDDFLLFWTEFNKLTIQQGPKIFRYKNFADLFNLTEDEKKKLIDINNFRNKLVHNPSEIKFEELNKYTEELKTLILKLRNIEN</sequence>